<organism evidence="1 2">
    <name type="scientific">Cryptolaemus montrouzieri</name>
    <dbReference type="NCBI Taxonomy" id="559131"/>
    <lineage>
        <taxon>Eukaryota</taxon>
        <taxon>Metazoa</taxon>
        <taxon>Ecdysozoa</taxon>
        <taxon>Arthropoda</taxon>
        <taxon>Hexapoda</taxon>
        <taxon>Insecta</taxon>
        <taxon>Pterygota</taxon>
        <taxon>Neoptera</taxon>
        <taxon>Endopterygota</taxon>
        <taxon>Coleoptera</taxon>
        <taxon>Polyphaga</taxon>
        <taxon>Cucujiformia</taxon>
        <taxon>Coccinelloidea</taxon>
        <taxon>Coccinellidae</taxon>
        <taxon>Scymninae</taxon>
        <taxon>Scymnini</taxon>
        <taxon>Cryptolaemus</taxon>
    </lineage>
</organism>
<evidence type="ECO:0000313" key="2">
    <source>
        <dbReference type="Proteomes" id="UP001516400"/>
    </source>
</evidence>
<name>A0ABD2N8G8_9CUCU</name>
<feature type="non-terminal residue" evidence="1">
    <location>
        <position position="90"/>
    </location>
</feature>
<dbReference type="InterPro" id="IPR036691">
    <property type="entry name" value="Endo/exonu/phosph_ase_sf"/>
</dbReference>
<dbReference type="EMBL" id="JABFTP020000083">
    <property type="protein sequence ID" value="KAL3275031.1"/>
    <property type="molecule type" value="Genomic_DNA"/>
</dbReference>
<evidence type="ECO:0000313" key="1">
    <source>
        <dbReference type="EMBL" id="KAL3275031.1"/>
    </source>
</evidence>
<dbReference type="AlphaFoldDB" id="A0ABD2N8G8"/>
<proteinExistence type="predicted"/>
<protein>
    <submittedName>
        <fullName evidence="1">Uncharacterized protein</fullName>
    </submittedName>
</protein>
<gene>
    <name evidence="1" type="ORF">HHI36_019803</name>
</gene>
<dbReference type="Gene3D" id="3.60.10.10">
    <property type="entry name" value="Endonuclease/exonuclease/phosphatase"/>
    <property type="match status" value="1"/>
</dbReference>
<sequence>AYAPSDDESVGRKQEFYGELEEILTGIGQNREIIMLGDFYARTGWQLNSKVMGPRGEDQVNDNSQRLIHLCEYSLKEATQEAIRILEAKL</sequence>
<accession>A0ABD2N8G8</accession>
<comment type="caution">
    <text evidence="1">The sequence shown here is derived from an EMBL/GenBank/DDBJ whole genome shotgun (WGS) entry which is preliminary data.</text>
</comment>
<dbReference type="Proteomes" id="UP001516400">
    <property type="component" value="Unassembled WGS sequence"/>
</dbReference>
<reference evidence="1 2" key="1">
    <citation type="journal article" date="2021" name="BMC Biol.">
        <title>Horizontally acquired antibacterial genes associated with adaptive radiation of ladybird beetles.</title>
        <authorList>
            <person name="Li H.S."/>
            <person name="Tang X.F."/>
            <person name="Huang Y.H."/>
            <person name="Xu Z.Y."/>
            <person name="Chen M.L."/>
            <person name="Du X.Y."/>
            <person name="Qiu B.Y."/>
            <person name="Chen P.T."/>
            <person name="Zhang W."/>
            <person name="Slipinski A."/>
            <person name="Escalona H.E."/>
            <person name="Waterhouse R.M."/>
            <person name="Zwick A."/>
            <person name="Pang H."/>
        </authorList>
    </citation>
    <scope>NUCLEOTIDE SEQUENCE [LARGE SCALE GENOMIC DNA]</scope>
    <source>
        <strain evidence="1">SYSU2018</strain>
    </source>
</reference>
<keyword evidence="2" id="KW-1185">Reference proteome</keyword>
<feature type="non-terminal residue" evidence="1">
    <location>
        <position position="1"/>
    </location>
</feature>